<accession>A0A6P4ARE9</accession>
<reference evidence="3" key="1">
    <citation type="submission" date="2025-08" db="UniProtKB">
        <authorList>
            <consortium name="RefSeq"/>
        </authorList>
    </citation>
    <scope>IDENTIFICATION</scope>
    <source>
        <tissue evidence="3">Seedling</tissue>
    </source>
</reference>
<dbReference type="PANTHER" id="PTHR33785">
    <property type="entry name" value="OS06G0550800 PROTEIN"/>
    <property type="match status" value="1"/>
</dbReference>
<evidence type="ECO:0000313" key="2">
    <source>
        <dbReference type="Proteomes" id="UP001652623"/>
    </source>
</evidence>
<feature type="compositionally biased region" description="Polar residues" evidence="1">
    <location>
        <begin position="69"/>
        <end position="90"/>
    </location>
</feature>
<feature type="compositionally biased region" description="Basic residues" evidence="1">
    <location>
        <begin position="194"/>
        <end position="204"/>
    </location>
</feature>
<dbReference type="KEGG" id="zju:107432519"/>
<sequence>MEPIEDPSGSSSYKEEIAVEAVDLLEECWFFHNLLDRKPRMVRCFSDPCPSNIVQQVLEKDNIERKENSLSASEFQERNTNGSFRSNLLRTPSLPPNIGREGVKEKHKDSRRSKLTRQTSHKFILQTTKEPPCVDKKEGKKERGSDSSRSKTNRQPLLHRNLQRIPSLPPYIGSLEMSQEEEIDPFTSKSSRQAFHKGLPRYRPPRNTEKVESVMNSDGCKEMRRRFLNEGKSTMRKSLSDLEFEEVQGFKDLGFTFDNKDLSTCVVNIIPGLQEKKKEDLNQEKVRRPYLSEAWMVQSCASRFPNWDATKSSEDMKAQIKFWARAVASNVR</sequence>
<dbReference type="GeneID" id="107432519"/>
<protein>
    <submittedName>
        <fullName evidence="3">Uncharacterized protein LOC107432519</fullName>
    </submittedName>
</protein>
<evidence type="ECO:0000256" key="1">
    <source>
        <dbReference type="SAM" id="MobiDB-lite"/>
    </source>
</evidence>
<dbReference type="InParanoid" id="A0A6P4ARE9"/>
<evidence type="ECO:0000313" key="3">
    <source>
        <dbReference type="RefSeq" id="XP_015899155.2"/>
    </source>
</evidence>
<keyword evidence="2" id="KW-1185">Reference proteome</keyword>
<feature type="region of interest" description="Disordered" evidence="1">
    <location>
        <begin position="186"/>
        <end position="206"/>
    </location>
</feature>
<feature type="region of interest" description="Disordered" evidence="1">
    <location>
        <begin position="68"/>
        <end position="160"/>
    </location>
</feature>
<dbReference type="RefSeq" id="XP_015899155.2">
    <property type="nucleotide sequence ID" value="XM_016043669.4"/>
</dbReference>
<proteinExistence type="predicted"/>
<dbReference type="Proteomes" id="UP001652623">
    <property type="component" value="Chromosome 11"/>
</dbReference>
<gene>
    <name evidence="3" type="primary">LOC107432519</name>
</gene>
<feature type="compositionally biased region" description="Basic and acidic residues" evidence="1">
    <location>
        <begin position="132"/>
        <end position="149"/>
    </location>
</feature>
<organism evidence="2 3">
    <name type="scientific">Ziziphus jujuba</name>
    <name type="common">Chinese jujube</name>
    <name type="synonym">Ziziphus sativa</name>
    <dbReference type="NCBI Taxonomy" id="326968"/>
    <lineage>
        <taxon>Eukaryota</taxon>
        <taxon>Viridiplantae</taxon>
        <taxon>Streptophyta</taxon>
        <taxon>Embryophyta</taxon>
        <taxon>Tracheophyta</taxon>
        <taxon>Spermatophyta</taxon>
        <taxon>Magnoliopsida</taxon>
        <taxon>eudicotyledons</taxon>
        <taxon>Gunneridae</taxon>
        <taxon>Pentapetalae</taxon>
        <taxon>rosids</taxon>
        <taxon>fabids</taxon>
        <taxon>Rosales</taxon>
        <taxon>Rhamnaceae</taxon>
        <taxon>Paliureae</taxon>
        <taxon>Ziziphus</taxon>
    </lineage>
</organism>
<dbReference type="PANTHER" id="PTHR33785:SF5">
    <property type="entry name" value="SERINE_ARGININE REPETITIVE MATRIX PROTEIN"/>
    <property type="match status" value="1"/>
</dbReference>
<name>A0A6P4ARE9_ZIZJJ</name>
<dbReference type="FunCoup" id="A0A6P4ARE9">
    <property type="interactions" value="97"/>
</dbReference>
<dbReference type="AlphaFoldDB" id="A0A6P4ARE9"/>